<dbReference type="Proteomes" id="UP001239445">
    <property type="component" value="Unassembled WGS sequence"/>
</dbReference>
<comment type="caution">
    <text evidence="3">The sequence shown here is derived from an EMBL/GenBank/DDBJ whole genome shotgun (WGS) entry which is preliminary data.</text>
</comment>
<gene>
    <name evidence="3" type="ORF">QBC47DRAFT_373646</name>
</gene>
<keyword evidence="2" id="KW-0812">Transmembrane</keyword>
<dbReference type="EMBL" id="MU839829">
    <property type="protein sequence ID" value="KAK1758073.1"/>
    <property type="molecule type" value="Genomic_DNA"/>
</dbReference>
<dbReference type="PANTHER" id="PTHR37544">
    <property type="entry name" value="SPRAY-RELATED"/>
    <property type="match status" value="1"/>
</dbReference>
<feature type="compositionally biased region" description="Basic and acidic residues" evidence="1">
    <location>
        <begin position="1257"/>
        <end position="1270"/>
    </location>
</feature>
<feature type="region of interest" description="Disordered" evidence="1">
    <location>
        <begin position="1"/>
        <end position="63"/>
    </location>
</feature>
<feature type="region of interest" description="Disordered" evidence="1">
    <location>
        <begin position="1257"/>
        <end position="1282"/>
    </location>
</feature>
<accession>A0AAJ0BJ04</accession>
<protein>
    <submittedName>
        <fullName evidence="3">Uncharacterized protein</fullName>
    </submittedName>
</protein>
<evidence type="ECO:0000313" key="3">
    <source>
        <dbReference type="EMBL" id="KAK1758073.1"/>
    </source>
</evidence>
<keyword evidence="4" id="KW-1185">Reference proteome</keyword>
<organism evidence="3 4">
    <name type="scientific">Echria macrotheca</name>
    <dbReference type="NCBI Taxonomy" id="438768"/>
    <lineage>
        <taxon>Eukaryota</taxon>
        <taxon>Fungi</taxon>
        <taxon>Dikarya</taxon>
        <taxon>Ascomycota</taxon>
        <taxon>Pezizomycotina</taxon>
        <taxon>Sordariomycetes</taxon>
        <taxon>Sordariomycetidae</taxon>
        <taxon>Sordariales</taxon>
        <taxon>Schizotheciaceae</taxon>
        <taxon>Echria</taxon>
    </lineage>
</organism>
<evidence type="ECO:0000256" key="1">
    <source>
        <dbReference type="SAM" id="MobiDB-lite"/>
    </source>
</evidence>
<feature type="transmembrane region" description="Helical" evidence="2">
    <location>
        <begin position="562"/>
        <end position="581"/>
    </location>
</feature>
<evidence type="ECO:0000313" key="4">
    <source>
        <dbReference type="Proteomes" id="UP001239445"/>
    </source>
</evidence>
<feature type="transmembrane region" description="Helical" evidence="2">
    <location>
        <begin position="718"/>
        <end position="738"/>
    </location>
</feature>
<dbReference type="Pfam" id="PF11915">
    <property type="entry name" value="DUF3433"/>
    <property type="match status" value="2"/>
</dbReference>
<feature type="region of interest" description="Disordered" evidence="1">
    <location>
        <begin position="1015"/>
        <end position="1034"/>
    </location>
</feature>
<sequence length="1282" mass="139522">MATGANQHDAVPSREPSPWRPDHDHSGADVEIPVSPLSDPGDDPVGPLPAPQQRARPAPEPTLTKNALSWRPFYLRRFVLASFAFTFALSLVAIEVLLAVSNQNYGLGAGYQGQHYLWTYGPTAFLTLVAALWGRTEYQSKLAAPWIRLLRQPARPDQGLLLDYVSDFQPYSIFKALRNKDFVVAITSTISVLIKILIIVSTGLITLSQTAVTHDSFPMIAQDTFVPDPARLSEPNTVPFYTMVGLAGRNLSYEDGFNDRYAFQSVDRGTLPVTAETTVTVDGLTNTLDCESATATLLAVAPIDPREAVSGSPRPFNFTISSPSCNIQNQHFDGPPWACGGADNCTQLFGRADTVQCDGSDKNDEDGRRIFLIFGNFTYAKDLSHSRPDRTGQTKQYDYFSTLHQSAQVLCRPSYTVSKVNVVRNGTTTLSVAPALSGSSVRTLEGIGPWDMWNAQQRSLDNPIVDRVPYTTYGMEVSVSDGGNISVDKNTQYALQTQFEPGTPIASLFEQDSLREMTVRFYQQSAALVAKTVLLQPGSAAVNASVVITEDRLVVRSWAAQWMAGLTAACLVLAVVAVFLVPSHGILPTNPSTIPAMASILAGSQGLTSRLQFSGATDDKGLGNMLRGSMYRAGVLHDPTSNQYRFSVADTHNDSPSRDRDMPRIRALQAHPAIVHPATRITVALVLIGLIVALEMLLRKSNNENGLGDVGDDTFIHYTWTALPALALGTLAMVVSAMDFRVRSLVPYTALTKSVTAERLMGLEFLDMSLPRIIWKELRFVNIGALATTLAFLITSLFTIFSSSLYHPEAFAGSGSLTLRANQSFSPELLEKNDALISSTLIFVANATYPKFTYENLAFMELVASNVSMPQDTKFDPSTISIGAVVPAVRGRMDCREYGSDKIRTNHTRDYKEIYISNPLGVFIDGEGCGRVANRSDGESIHDGWLPTFPNMTYFGAASQSNQAQLGEIRGCSDHVYIWGKLDYAANPSVVHIAAMGCNVTYEAVDVDTTFRGAGLDIDPTNPPRPREETVRNSSVPRFIPAEPSPINFQDLLYYGLASPPVGTDNLHPFFGMVTNSRWAIPRDYLGDPGKDGVVGESIKFHHGIILAQLLNTNRQPANVSNATLANPQPGDNEGAIVLDATASEPEARRRVVQDTVSTRILQALLGATLALLTAGWILMRHTAVLAGSPTSIGARAAVLAGGNLLDRLPPGCEWMSQREVKVALGERTRFWMGWGTAPDEHGDVSSRFGIFAVDEGRDSDHRSSDEEQKSGVGVNVIERRL</sequence>
<feature type="transmembrane region" description="Helical" evidence="2">
    <location>
        <begin position="78"/>
        <end position="100"/>
    </location>
</feature>
<feature type="transmembrane region" description="Helical" evidence="2">
    <location>
        <begin position="780"/>
        <end position="801"/>
    </location>
</feature>
<keyword evidence="2" id="KW-0472">Membrane</keyword>
<proteinExistence type="predicted"/>
<dbReference type="PANTHER" id="PTHR37544:SF3">
    <property type="entry name" value="SPRAY"/>
    <property type="match status" value="1"/>
</dbReference>
<evidence type="ECO:0000256" key="2">
    <source>
        <dbReference type="SAM" id="Phobius"/>
    </source>
</evidence>
<feature type="transmembrane region" description="Helical" evidence="2">
    <location>
        <begin position="115"/>
        <end position="133"/>
    </location>
</feature>
<feature type="non-terminal residue" evidence="3">
    <location>
        <position position="1282"/>
    </location>
</feature>
<dbReference type="InterPro" id="IPR021840">
    <property type="entry name" value="DUF3433"/>
</dbReference>
<feature type="transmembrane region" description="Helical" evidence="2">
    <location>
        <begin position="681"/>
        <end position="698"/>
    </location>
</feature>
<keyword evidence="2" id="KW-1133">Transmembrane helix</keyword>
<feature type="transmembrane region" description="Helical" evidence="2">
    <location>
        <begin position="182"/>
        <end position="207"/>
    </location>
</feature>
<reference evidence="3" key="1">
    <citation type="submission" date="2023-06" db="EMBL/GenBank/DDBJ databases">
        <title>Genome-scale phylogeny and comparative genomics of the fungal order Sordariales.</title>
        <authorList>
            <consortium name="Lawrence Berkeley National Laboratory"/>
            <person name="Hensen N."/>
            <person name="Bonometti L."/>
            <person name="Westerberg I."/>
            <person name="Brannstrom I.O."/>
            <person name="Guillou S."/>
            <person name="Cros-Aarteil S."/>
            <person name="Calhoun S."/>
            <person name="Haridas S."/>
            <person name="Kuo A."/>
            <person name="Mondo S."/>
            <person name="Pangilinan J."/>
            <person name="Riley R."/>
            <person name="Labutti K."/>
            <person name="Andreopoulos B."/>
            <person name="Lipzen A."/>
            <person name="Chen C."/>
            <person name="Yanf M."/>
            <person name="Daum C."/>
            <person name="Ng V."/>
            <person name="Clum A."/>
            <person name="Steindorff A."/>
            <person name="Ohm R."/>
            <person name="Martin F."/>
            <person name="Silar P."/>
            <person name="Natvig D."/>
            <person name="Lalanne C."/>
            <person name="Gautier V."/>
            <person name="Ament-Velasquez S.L."/>
            <person name="Kruys A."/>
            <person name="Hutchinson M.I."/>
            <person name="Powell A.J."/>
            <person name="Barry K."/>
            <person name="Miller A.N."/>
            <person name="Grigoriev I.V."/>
            <person name="Debuchy R."/>
            <person name="Gladieux P."/>
            <person name="Thoren M.H."/>
            <person name="Johannesson H."/>
        </authorList>
    </citation>
    <scope>NUCLEOTIDE SEQUENCE</scope>
    <source>
        <strain evidence="3">PSN4</strain>
    </source>
</reference>
<name>A0AAJ0BJ04_9PEZI</name>